<dbReference type="PANTHER" id="PTHR43798:SF33">
    <property type="entry name" value="HYDROLASE, PUTATIVE (AFU_ORTHOLOGUE AFUA_2G14860)-RELATED"/>
    <property type="match status" value="1"/>
</dbReference>
<dbReference type="Pfam" id="PF00561">
    <property type="entry name" value="Abhydrolase_1"/>
    <property type="match status" value="1"/>
</dbReference>
<dbReference type="InterPro" id="IPR029058">
    <property type="entry name" value="AB_hydrolase_fold"/>
</dbReference>
<reference evidence="3 4" key="1">
    <citation type="submission" date="2011-06" db="EMBL/GenBank/DDBJ databases">
        <title>The draft genome of Thiorhodococcus drewsii AZ1.</title>
        <authorList>
            <consortium name="US DOE Joint Genome Institute (JGI-PGF)"/>
            <person name="Lucas S."/>
            <person name="Han J."/>
            <person name="Lapidus A."/>
            <person name="Cheng J.-F."/>
            <person name="Goodwin L."/>
            <person name="Pitluck S."/>
            <person name="Peters L."/>
            <person name="Land M.L."/>
            <person name="Hauser L."/>
            <person name="Vogl K."/>
            <person name="Liu Z."/>
            <person name="Imhoff J."/>
            <person name="Thiel V."/>
            <person name="Frigaard N.-U."/>
            <person name="Bryant D.A."/>
            <person name="Woyke T.J."/>
        </authorList>
    </citation>
    <scope>NUCLEOTIDE SEQUENCE [LARGE SCALE GENOMIC DNA]</scope>
    <source>
        <strain evidence="3 4">AZ1</strain>
    </source>
</reference>
<dbReference type="PATRIC" id="fig|765913.3.peg.3224"/>
<evidence type="ECO:0000313" key="3">
    <source>
        <dbReference type="EMBL" id="EGV29711.1"/>
    </source>
</evidence>
<proteinExistence type="predicted"/>
<dbReference type="AlphaFoldDB" id="G2E4E2"/>
<dbReference type="PANTHER" id="PTHR43798">
    <property type="entry name" value="MONOACYLGLYCEROL LIPASE"/>
    <property type="match status" value="1"/>
</dbReference>
<name>G2E4E2_9GAMM</name>
<feature type="domain" description="AB hydrolase-1" evidence="2">
    <location>
        <begin position="74"/>
        <end position="324"/>
    </location>
</feature>
<dbReference type="GO" id="GO:0016020">
    <property type="term" value="C:membrane"/>
    <property type="evidence" value="ECO:0007669"/>
    <property type="project" value="TreeGrafter"/>
</dbReference>
<keyword evidence="4" id="KW-1185">Reference proteome</keyword>
<dbReference type="RefSeq" id="WP_007041868.1">
    <property type="nucleotide sequence ID" value="NZ_AFWT01000024.1"/>
</dbReference>
<evidence type="ECO:0000313" key="4">
    <source>
        <dbReference type="Proteomes" id="UP000004200"/>
    </source>
</evidence>
<dbReference type="InterPro" id="IPR000073">
    <property type="entry name" value="AB_hydrolase_1"/>
</dbReference>
<dbReference type="GO" id="GO:0046464">
    <property type="term" value="P:acylglycerol catabolic process"/>
    <property type="evidence" value="ECO:0007669"/>
    <property type="project" value="TreeGrafter"/>
</dbReference>
<keyword evidence="3" id="KW-0378">Hydrolase</keyword>
<dbReference type="Gene3D" id="3.40.50.1820">
    <property type="entry name" value="alpha/beta hydrolase"/>
    <property type="match status" value="1"/>
</dbReference>
<feature type="signal peptide" evidence="1">
    <location>
        <begin position="1"/>
        <end position="19"/>
    </location>
</feature>
<dbReference type="eggNOG" id="COG2267">
    <property type="taxonomic scope" value="Bacteria"/>
</dbReference>
<evidence type="ECO:0000256" key="1">
    <source>
        <dbReference type="SAM" id="SignalP"/>
    </source>
</evidence>
<dbReference type="Proteomes" id="UP000004200">
    <property type="component" value="Unassembled WGS sequence"/>
</dbReference>
<accession>G2E4E2</accession>
<dbReference type="GO" id="GO:0047372">
    <property type="term" value="F:monoacylglycerol lipase activity"/>
    <property type="evidence" value="ECO:0007669"/>
    <property type="project" value="TreeGrafter"/>
</dbReference>
<gene>
    <name evidence="3" type="ORF">ThidrDRAFT_3155</name>
</gene>
<feature type="chain" id="PRO_5003428991" evidence="1">
    <location>
        <begin position="20"/>
        <end position="345"/>
    </location>
</feature>
<dbReference type="SUPFAM" id="SSF53474">
    <property type="entry name" value="alpha/beta-Hydrolases"/>
    <property type="match status" value="1"/>
</dbReference>
<dbReference type="OrthoDB" id="8680283at2"/>
<evidence type="ECO:0000259" key="2">
    <source>
        <dbReference type="Pfam" id="PF00561"/>
    </source>
</evidence>
<dbReference type="EMBL" id="AFWT01000024">
    <property type="protein sequence ID" value="EGV29711.1"/>
    <property type="molecule type" value="Genomic_DNA"/>
</dbReference>
<keyword evidence="1" id="KW-0732">Signal</keyword>
<protein>
    <submittedName>
        <fullName evidence="3">Alpha/beta hydrolase fold protein</fullName>
    </submittedName>
</protein>
<sequence>MSRTLVALFGLFLLAPALAGPEAARETPDFGVRLEGFDYPYPVAFYRFESQGQSLEMAYLDVMPPEGRANGRSVLLLHGKNFCAATWEGVISALHEAGFRVIAPDQIGFCKSSKPRRYQFSFNQLAANTHALLDGLGVERPIVMGHSMGGMLAVRYVLQYPDQAERLVLANPIGLEDWLEKGVPYRTIDQWYQGQLKTSADAIRAYQRDTYYAGDWEPRYDRWVEMLAGQFEGDRDLMAWESALTYDMILTQPVVHRFGDIAVPTLLLIGEQDNTAIGKSVAPEAVARTLGDYPVLAREAAARIPHATLVTFSDLGHSPQIQDPERFNRTLLDHLLKTSPDDAPR</sequence>
<dbReference type="PRINTS" id="PR00111">
    <property type="entry name" value="ABHYDROLASE"/>
</dbReference>
<organism evidence="3 4">
    <name type="scientific">Thiorhodococcus drewsii AZ1</name>
    <dbReference type="NCBI Taxonomy" id="765913"/>
    <lineage>
        <taxon>Bacteria</taxon>
        <taxon>Pseudomonadati</taxon>
        <taxon>Pseudomonadota</taxon>
        <taxon>Gammaproteobacteria</taxon>
        <taxon>Chromatiales</taxon>
        <taxon>Chromatiaceae</taxon>
        <taxon>Thiorhodococcus</taxon>
    </lineage>
</organism>
<comment type="caution">
    <text evidence="3">The sequence shown here is derived from an EMBL/GenBank/DDBJ whole genome shotgun (WGS) entry which is preliminary data.</text>
</comment>
<dbReference type="InterPro" id="IPR050266">
    <property type="entry name" value="AB_hydrolase_sf"/>
</dbReference>
<dbReference type="STRING" id="765913.ThidrDRAFT_3155"/>